<feature type="signal peptide" evidence="1">
    <location>
        <begin position="1"/>
        <end position="18"/>
    </location>
</feature>
<protein>
    <submittedName>
        <fullName evidence="2">Uncharacterized protein</fullName>
    </submittedName>
</protein>
<keyword evidence="1" id="KW-0732">Signal</keyword>
<organism evidence="2 3">
    <name type="scientific">Pseudofulvimonas gallinarii</name>
    <dbReference type="NCBI Taxonomy" id="634155"/>
    <lineage>
        <taxon>Bacteria</taxon>
        <taxon>Pseudomonadati</taxon>
        <taxon>Pseudomonadota</taxon>
        <taxon>Gammaproteobacteria</taxon>
        <taxon>Lysobacterales</taxon>
        <taxon>Rhodanobacteraceae</taxon>
        <taxon>Pseudofulvimonas</taxon>
    </lineage>
</organism>
<sequence>MRKLLLTGALLWAGPACAESAHYIVFEVDDGG</sequence>
<dbReference type="Proteomes" id="UP000294599">
    <property type="component" value="Unassembled WGS sequence"/>
</dbReference>
<gene>
    <name evidence="2" type="ORF">EDC25_10284</name>
</gene>
<name>A0A4R3LMJ4_9GAMM</name>
<proteinExistence type="predicted"/>
<evidence type="ECO:0000313" key="2">
    <source>
        <dbReference type="EMBL" id="TCT00719.1"/>
    </source>
</evidence>
<evidence type="ECO:0000313" key="3">
    <source>
        <dbReference type="Proteomes" id="UP000294599"/>
    </source>
</evidence>
<keyword evidence="3" id="KW-1185">Reference proteome</keyword>
<accession>A0A4R3LMJ4</accession>
<dbReference type="EMBL" id="SMAF01000002">
    <property type="protein sequence ID" value="TCT00719.1"/>
    <property type="molecule type" value="Genomic_DNA"/>
</dbReference>
<evidence type="ECO:0000256" key="1">
    <source>
        <dbReference type="SAM" id="SignalP"/>
    </source>
</evidence>
<reference evidence="2 3" key="1">
    <citation type="submission" date="2019-03" db="EMBL/GenBank/DDBJ databases">
        <title>Genomic Encyclopedia of Type Strains, Phase IV (KMG-IV): sequencing the most valuable type-strain genomes for metagenomic binning, comparative biology and taxonomic classification.</title>
        <authorList>
            <person name="Goeker M."/>
        </authorList>
    </citation>
    <scope>NUCLEOTIDE SEQUENCE [LARGE SCALE GENOMIC DNA]</scope>
    <source>
        <strain evidence="2 3">DSM 21944</strain>
    </source>
</reference>
<dbReference type="AlphaFoldDB" id="A0A4R3LMJ4"/>
<feature type="chain" id="PRO_5020505325" evidence="1">
    <location>
        <begin position="19"/>
        <end position="32"/>
    </location>
</feature>
<comment type="caution">
    <text evidence="2">The sequence shown here is derived from an EMBL/GenBank/DDBJ whole genome shotgun (WGS) entry which is preliminary data.</text>
</comment>